<feature type="region of interest" description="Disordered" evidence="1">
    <location>
        <begin position="527"/>
        <end position="572"/>
    </location>
</feature>
<feature type="region of interest" description="Disordered" evidence="1">
    <location>
        <begin position="703"/>
        <end position="757"/>
    </location>
</feature>
<evidence type="ECO:0000313" key="4">
    <source>
        <dbReference type="Proteomes" id="UP001642483"/>
    </source>
</evidence>
<comment type="caution">
    <text evidence="3">The sequence shown here is derived from an EMBL/GenBank/DDBJ whole genome shotgun (WGS) entry which is preliminary data.</text>
</comment>
<sequence length="869" mass="98297">MLSGTMYPKKTYGRSLFIGEFKHAVAGSGDKEKTATQIKPEESVTEDTSQESEIQAADPVNVAQKTLTYEVQEDDEKRSTEEVKLVWKGSASLAVSNAKSKSGPAAKAFFTPASSELRNAEAEQVLDLPVVKDEVVIETDVSAKVPKRKKLSTQANVKLLATPRKIVPKLVNQTVLPKATITKQEHQQSLSTRVSEVQQEKVKEVIQNREEQKKESEHGQEEISVEVETVNERPDEENFTILQADKNVSDIEPTSLAQNQGGSSKQEPFSDSLPSDDDSASKNFHKTDTEDRPDKPLALPDHKTIIIKPLDLATYAEKFDDYQEEKPANVLEPNVVADMKRDLAEKGIIVLPPSLISHASQPMKEAISDSEQFNEDIASPEQTLEKQLGNILEENGFDENIEQSSELNADKSDRRDREGFKTNKSFEIRRLQARAERMKEEKRRALFGNRYSKLKARSEHLSRTNELPVMIPLKSALKTGTLANDEFCMSSKHTMKQSSFHTKSKIGVRIREPEYDYQEYTDVELESDCNDSLRPNSGLSYSDLSSEIGESDFSEDSLSPNPGEDSYYLSSDEDNSDIHRLYDEIGDFSPSRADLLTEVTPRMDLKSSELQTERIHSSTSMATARSSILLPSRERYYSQLPFIRSYMEKPMPFFDAVRHERRLQSDGRFQQSRDSMRVQPDEDIEKVQNQSFCKHLGITGDRNTQLRGWSQGSHRQNKSRHSHSRNDRRVSPEFGSRPQNYESRNKNSNLPNSIGPTVYPINISARASAECTEREWMKTVQKFLRKSNVDHSLPYEVTAKPNSLQGTKSKRQDIKATVAFPPRYVQIHDLLDCSKKTFLSHFLWIFIPTLLCTISLLTAILYGAGVLPV</sequence>
<feature type="region of interest" description="Disordered" evidence="1">
    <location>
        <begin position="27"/>
        <end position="59"/>
    </location>
</feature>
<feature type="compositionally biased region" description="Basic and acidic residues" evidence="1">
    <location>
        <begin position="285"/>
        <end position="303"/>
    </location>
</feature>
<reference evidence="3 4" key="1">
    <citation type="submission" date="2024-02" db="EMBL/GenBank/DDBJ databases">
        <authorList>
            <person name="Daric V."/>
            <person name="Darras S."/>
        </authorList>
    </citation>
    <scope>NUCLEOTIDE SEQUENCE [LARGE SCALE GENOMIC DNA]</scope>
</reference>
<feature type="compositionally biased region" description="Basic and acidic residues" evidence="1">
    <location>
        <begin position="29"/>
        <end position="42"/>
    </location>
</feature>
<keyword evidence="2" id="KW-1133">Transmembrane helix</keyword>
<evidence type="ECO:0000256" key="2">
    <source>
        <dbReference type="SAM" id="Phobius"/>
    </source>
</evidence>
<keyword evidence="2" id="KW-0472">Membrane</keyword>
<feature type="region of interest" description="Disordered" evidence="1">
    <location>
        <begin position="396"/>
        <end position="421"/>
    </location>
</feature>
<feature type="compositionally biased region" description="Basic and acidic residues" evidence="1">
    <location>
        <begin position="408"/>
        <end position="421"/>
    </location>
</feature>
<feature type="compositionally biased region" description="Basic and acidic residues" evidence="1">
    <location>
        <begin position="198"/>
        <end position="221"/>
    </location>
</feature>
<feature type="transmembrane region" description="Helical" evidence="2">
    <location>
        <begin position="842"/>
        <end position="867"/>
    </location>
</feature>
<feature type="region of interest" description="Disordered" evidence="1">
    <location>
        <begin position="181"/>
        <end position="303"/>
    </location>
</feature>
<feature type="compositionally biased region" description="Polar residues" evidence="1">
    <location>
        <begin position="703"/>
        <end position="714"/>
    </location>
</feature>
<accession>A0ABP0F784</accession>
<organism evidence="3 4">
    <name type="scientific">Clavelina lepadiformis</name>
    <name type="common">Light-bulb sea squirt</name>
    <name type="synonym">Ascidia lepadiformis</name>
    <dbReference type="NCBI Taxonomy" id="159417"/>
    <lineage>
        <taxon>Eukaryota</taxon>
        <taxon>Metazoa</taxon>
        <taxon>Chordata</taxon>
        <taxon>Tunicata</taxon>
        <taxon>Ascidiacea</taxon>
        <taxon>Aplousobranchia</taxon>
        <taxon>Clavelinidae</taxon>
        <taxon>Clavelina</taxon>
    </lineage>
</organism>
<feature type="region of interest" description="Disordered" evidence="1">
    <location>
        <begin position="666"/>
        <end position="685"/>
    </location>
</feature>
<dbReference type="Proteomes" id="UP001642483">
    <property type="component" value="Unassembled WGS sequence"/>
</dbReference>
<keyword evidence="2" id="KW-0812">Transmembrane</keyword>
<evidence type="ECO:0000313" key="3">
    <source>
        <dbReference type="EMBL" id="CAK8675256.1"/>
    </source>
</evidence>
<evidence type="ECO:0000256" key="1">
    <source>
        <dbReference type="SAM" id="MobiDB-lite"/>
    </source>
</evidence>
<dbReference type="EMBL" id="CAWYQH010000013">
    <property type="protein sequence ID" value="CAK8675256.1"/>
    <property type="molecule type" value="Genomic_DNA"/>
</dbReference>
<name>A0ABP0F784_CLALP</name>
<protein>
    <submittedName>
        <fullName evidence="3">Uncharacterized protein</fullName>
    </submittedName>
</protein>
<feature type="compositionally biased region" description="Polar residues" evidence="1">
    <location>
        <begin position="533"/>
        <end position="545"/>
    </location>
</feature>
<gene>
    <name evidence="3" type="ORF">CVLEPA_LOCUS4852</name>
</gene>
<keyword evidence="4" id="KW-1185">Reference proteome</keyword>
<proteinExistence type="predicted"/>
<feature type="compositionally biased region" description="Polar residues" evidence="1">
    <location>
        <begin position="737"/>
        <end position="755"/>
    </location>
</feature>
<feature type="compositionally biased region" description="Polar residues" evidence="1">
    <location>
        <begin position="255"/>
        <end position="269"/>
    </location>
</feature>